<evidence type="ECO:0000313" key="3">
    <source>
        <dbReference type="Proteomes" id="UP000245678"/>
    </source>
</evidence>
<keyword evidence="1" id="KW-0812">Transmembrane</keyword>
<dbReference type="InterPro" id="IPR012373">
    <property type="entry name" value="Ferrdict_sens_TM"/>
</dbReference>
<dbReference type="Gene3D" id="2.60.120.1440">
    <property type="match status" value="1"/>
</dbReference>
<organism evidence="2 3">
    <name type="scientific">Mucilaginibacter oryzae</name>
    <dbReference type="NCBI Taxonomy" id="468058"/>
    <lineage>
        <taxon>Bacteria</taxon>
        <taxon>Pseudomonadati</taxon>
        <taxon>Bacteroidota</taxon>
        <taxon>Sphingobacteriia</taxon>
        <taxon>Sphingobacteriales</taxon>
        <taxon>Sphingobacteriaceae</taxon>
        <taxon>Mucilaginibacter</taxon>
    </lineage>
</organism>
<dbReference type="GO" id="GO:0016989">
    <property type="term" value="F:sigma factor antagonist activity"/>
    <property type="evidence" value="ECO:0007669"/>
    <property type="project" value="TreeGrafter"/>
</dbReference>
<name>A0A316HG48_9SPHI</name>
<evidence type="ECO:0000313" key="2">
    <source>
        <dbReference type="EMBL" id="PWK79548.1"/>
    </source>
</evidence>
<feature type="transmembrane region" description="Helical" evidence="1">
    <location>
        <begin position="88"/>
        <end position="107"/>
    </location>
</feature>
<sequence>MQEEISKKLIIKFLGQQCTEAERQVVLQVLNTPEGQRLFDEVLQERWDATMAADDLSDLQLSELHKELHQRIRPAKDSNVFRIFRSGLFRYASISAAVIIGLVLVITQKAGKPAEKTLVSMRQIVNPNGKRSVITLPDSSVVYLGAGSKISFPETFESDIRDINLDGEAFLMLNTSLNKPLLFTQVTCRRGILVPHSKSVRLKIARFLLHWPAAR</sequence>
<proteinExistence type="predicted"/>
<keyword evidence="1" id="KW-0472">Membrane</keyword>
<dbReference type="PANTHER" id="PTHR30273:SF2">
    <property type="entry name" value="PROTEIN FECR"/>
    <property type="match status" value="1"/>
</dbReference>
<dbReference type="EMBL" id="QGHA01000001">
    <property type="protein sequence ID" value="PWK79548.1"/>
    <property type="molecule type" value="Genomic_DNA"/>
</dbReference>
<dbReference type="AlphaFoldDB" id="A0A316HG48"/>
<keyword evidence="3" id="KW-1185">Reference proteome</keyword>
<dbReference type="RefSeq" id="WP_109605263.1">
    <property type="nucleotide sequence ID" value="NZ_QGHA01000001.1"/>
</dbReference>
<protein>
    <submittedName>
        <fullName evidence="2">FecR protein</fullName>
    </submittedName>
</protein>
<reference evidence="2 3" key="1">
    <citation type="submission" date="2018-05" db="EMBL/GenBank/DDBJ databases">
        <title>Genomic Encyclopedia of Archaeal and Bacterial Type Strains, Phase II (KMG-II): from individual species to whole genera.</title>
        <authorList>
            <person name="Goeker M."/>
        </authorList>
    </citation>
    <scope>NUCLEOTIDE SEQUENCE [LARGE SCALE GENOMIC DNA]</scope>
    <source>
        <strain evidence="2 3">DSM 19975</strain>
    </source>
</reference>
<gene>
    <name evidence="2" type="ORF">LX99_00005</name>
</gene>
<comment type="caution">
    <text evidence="2">The sequence shown here is derived from an EMBL/GenBank/DDBJ whole genome shotgun (WGS) entry which is preliminary data.</text>
</comment>
<evidence type="ECO:0000256" key="1">
    <source>
        <dbReference type="SAM" id="Phobius"/>
    </source>
</evidence>
<dbReference type="Proteomes" id="UP000245678">
    <property type="component" value="Unassembled WGS sequence"/>
</dbReference>
<accession>A0A316HG48</accession>
<dbReference type="PANTHER" id="PTHR30273">
    <property type="entry name" value="PERIPLASMIC SIGNAL SENSOR AND SIGMA FACTOR ACTIVATOR FECR-RELATED"/>
    <property type="match status" value="1"/>
</dbReference>
<keyword evidence="1" id="KW-1133">Transmembrane helix</keyword>